<evidence type="ECO:0000256" key="6">
    <source>
        <dbReference type="SAM" id="Phobius"/>
    </source>
</evidence>
<evidence type="ECO:0000256" key="3">
    <source>
        <dbReference type="ARBA" id="ARBA00022692"/>
    </source>
</evidence>
<keyword evidence="5 6" id="KW-0472">Membrane</keyword>
<reference evidence="7 8" key="1">
    <citation type="journal article" date="2019" name="PLoS Biol.">
        <title>Sex chromosomes control vertical transmission of feminizing Wolbachia symbionts in an isopod.</title>
        <authorList>
            <person name="Becking T."/>
            <person name="Chebbi M.A."/>
            <person name="Giraud I."/>
            <person name="Moumen B."/>
            <person name="Laverre T."/>
            <person name="Caubet Y."/>
            <person name="Peccoud J."/>
            <person name="Gilbert C."/>
            <person name="Cordaux R."/>
        </authorList>
    </citation>
    <scope>NUCLEOTIDE SEQUENCE [LARGE SCALE GENOMIC DNA]</scope>
    <source>
        <strain evidence="7">ANa2</strain>
        <tissue evidence="7">Whole body excluding digestive tract and cuticle</tissue>
    </source>
</reference>
<dbReference type="GO" id="GO:0002115">
    <property type="term" value="P:store-operated calcium entry"/>
    <property type="evidence" value="ECO:0007669"/>
    <property type="project" value="TreeGrafter"/>
</dbReference>
<dbReference type="GO" id="GO:0016020">
    <property type="term" value="C:membrane"/>
    <property type="evidence" value="ECO:0007669"/>
    <property type="project" value="UniProtKB-SubCell"/>
</dbReference>
<feature type="transmembrane region" description="Helical" evidence="6">
    <location>
        <begin position="186"/>
        <end position="209"/>
    </location>
</feature>
<keyword evidence="8" id="KW-1185">Reference proteome</keyword>
<evidence type="ECO:0000256" key="2">
    <source>
        <dbReference type="ARBA" id="ARBA00008062"/>
    </source>
</evidence>
<dbReference type="AlphaFoldDB" id="A0A5N5TD43"/>
<evidence type="ECO:0000313" key="7">
    <source>
        <dbReference type="EMBL" id="KAB7504574.1"/>
    </source>
</evidence>
<name>A0A5N5TD43_9CRUS</name>
<dbReference type="Proteomes" id="UP000326759">
    <property type="component" value="Unassembled WGS sequence"/>
</dbReference>
<keyword evidence="3 6" id="KW-0812">Transmembrane</keyword>
<proteinExistence type="inferred from homology"/>
<sequence length="244" mass="27692">MSGAGLKINNPGREAQNHFMDRQMLPPELPNSHISLRVLPPPKGVMGQFYIHQLNLSRAKLKASSRTSALLSGFAMVAMVEINMDDGIDDRLITAFSLCTTLLVAVHLLALMISTCVLPHVEAVASTINFDGVNGQLQSQALRSPHETMHRYIETAWVFSTVLGIILFLIEIGLLCWIQFHKSWNSRFFSTLLLVPIVLIFIFFTFQFYRNLVKHTYKGFKEDLEDIERRLDVFHEQTSCIQTV</sequence>
<dbReference type="Pfam" id="PF07856">
    <property type="entry name" value="Orai-1"/>
    <property type="match status" value="1"/>
</dbReference>
<dbReference type="PANTHER" id="PTHR31501:SF7">
    <property type="entry name" value="CALCIUM RELEASE-ACTIVATED CALCIUM CHANNEL PROTEIN 1"/>
    <property type="match status" value="1"/>
</dbReference>
<dbReference type="Gene3D" id="1.20.140.140">
    <property type="entry name" value="Calcium release-activated calcium channel protein Orai"/>
    <property type="match status" value="1"/>
</dbReference>
<evidence type="ECO:0000256" key="4">
    <source>
        <dbReference type="ARBA" id="ARBA00022989"/>
    </source>
</evidence>
<keyword evidence="4 6" id="KW-1133">Transmembrane helix</keyword>
<accession>A0A5N5TD43</accession>
<gene>
    <name evidence="7" type="primary">Orai2</name>
    <name evidence="7" type="ORF">Anas_05975</name>
</gene>
<dbReference type="PANTHER" id="PTHR31501">
    <property type="entry name" value="CALCIUM RELEASE-ACTIVATED CALCIUM CHANNEL PROTEIN 1"/>
    <property type="match status" value="1"/>
</dbReference>
<dbReference type="GO" id="GO:0015279">
    <property type="term" value="F:store-operated calcium channel activity"/>
    <property type="evidence" value="ECO:0007669"/>
    <property type="project" value="TreeGrafter"/>
</dbReference>
<organism evidence="7 8">
    <name type="scientific">Armadillidium nasatum</name>
    <dbReference type="NCBI Taxonomy" id="96803"/>
    <lineage>
        <taxon>Eukaryota</taxon>
        <taxon>Metazoa</taxon>
        <taxon>Ecdysozoa</taxon>
        <taxon>Arthropoda</taxon>
        <taxon>Crustacea</taxon>
        <taxon>Multicrustacea</taxon>
        <taxon>Malacostraca</taxon>
        <taxon>Eumalacostraca</taxon>
        <taxon>Peracarida</taxon>
        <taxon>Isopoda</taxon>
        <taxon>Oniscidea</taxon>
        <taxon>Crinocheta</taxon>
        <taxon>Armadillidiidae</taxon>
        <taxon>Armadillidium</taxon>
    </lineage>
</organism>
<dbReference type="InterPro" id="IPR038350">
    <property type="entry name" value="Orai_sf"/>
</dbReference>
<evidence type="ECO:0000256" key="5">
    <source>
        <dbReference type="ARBA" id="ARBA00023136"/>
    </source>
</evidence>
<comment type="caution">
    <text evidence="7">The sequence shown here is derived from an EMBL/GenBank/DDBJ whole genome shotgun (WGS) entry which is preliminary data.</text>
</comment>
<evidence type="ECO:0000313" key="8">
    <source>
        <dbReference type="Proteomes" id="UP000326759"/>
    </source>
</evidence>
<feature type="transmembrane region" description="Helical" evidence="6">
    <location>
        <begin position="92"/>
        <end position="113"/>
    </location>
</feature>
<feature type="transmembrane region" description="Helical" evidence="6">
    <location>
        <begin position="156"/>
        <end position="180"/>
    </location>
</feature>
<evidence type="ECO:0000256" key="1">
    <source>
        <dbReference type="ARBA" id="ARBA00004141"/>
    </source>
</evidence>
<dbReference type="OrthoDB" id="61124at2759"/>
<comment type="subcellular location">
    <subcellularLocation>
        <location evidence="1">Membrane</location>
        <topology evidence="1">Multi-pass membrane protein</topology>
    </subcellularLocation>
</comment>
<dbReference type="EMBL" id="SEYY01002824">
    <property type="protein sequence ID" value="KAB7504574.1"/>
    <property type="molecule type" value="Genomic_DNA"/>
</dbReference>
<feature type="transmembrane region" description="Helical" evidence="6">
    <location>
        <begin position="63"/>
        <end position="80"/>
    </location>
</feature>
<comment type="similarity">
    <text evidence="2">Belongs to the Orai family.</text>
</comment>
<protein>
    <submittedName>
        <fullName evidence="7">Protein orai-2</fullName>
    </submittedName>
</protein>
<dbReference type="InterPro" id="IPR012446">
    <property type="entry name" value="CRAC_channel"/>
</dbReference>